<protein>
    <submittedName>
        <fullName evidence="2">Uncharacterized protein</fullName>
    </submittedName>
</protein>
<comment type="caution">
    <text evidence="2">The sequence shown here is derived from an EMBL/GenBank/DDBJ whole genome shotgun (WGS) entry which is preliminary data.</text>
</comment>
<proteinExistence type="predicted"/>
<dbReference type="EMBL" id="AMCI01002502">
    <property type="protein sequence ID" value="EJX02545.1"/>
    <property type="molecule type" value="Genomic_DNA"/>
</dbReference>
<dbReference type="AlphaFoldDB" id="J9GR48"/>
<organism evidence="2">
    <name type="scientific">gut metagenome</name>
    <dbReference type="NCBI Taxonomy" id="749906"/>
    <lineage>
        <taxon>unclassified sequences</taxon>
        <taxon>metagenomes</taxon>
        <taxon>organismal metagenomes</taxon>
    </lineage>
</organism>
<name>J9GR48_9ZZZZ</name>
<evidence type="ECO:0000256" key="1">
    <source>
        <dbReference type="SAM" id="MobiDB-lite"/>
    </source>
</evidence>
<reference evidence="2" key="1">
    <citation type="journal article" date="2012" name="PLoS ONE">
        <title>Gene sets for utilization of primary and secondary nutrition supplies in the distal gut of endangered iberian lynx.</title>
        <authorList>
            <person name="Alcaide M."/>
            <person name="Messina E."/>
            <person name="Richter M."/>
            <person name="Bargiela R."/>
            <person name="Peplies J."/>
            <person name="Huws S.A."/>
            <person name="Newbold C.J."/>
            <person name="Golyshin P.N."/>
            <person name="Simon M.A."/>
            <person name="Lopez G."/>
            <person name="Yakimov M.M."/>
            <person name="Ferrer M."/>
        </authorList>
    </citation>
    <scope>NUCLEOTIDE SEQUENCE</scope>
</reference>
<accession>J9GR48</accession>
<gene>
    <name evidence="2" type="ORF">EVA_09348</name>
</gene>
<sequence>MRQRPSIISLMSSRNLALSLPMEIAISSRSRRYRHLPVSTTTGLGLKEPRAQPTLISLKR</sequence>
<feature type="region of interest" description="Disordered" evidence="1">
    <location>
        <begin position="41"/>
        <end position="60"/>
    </location>
</feature>
<evidence type="ECO:0000313" key="2">
    <source>
        <dbReference type="EMBL" id="EJX02545.1"/>
    </source>
</evidence>